<keyword evidence="3" id="KW-1185">Reference proteome</keyword>
<proteinExistence type="predicted"/>
<evidence type="ECO:0000256" key="1">
    <source>
        <dbReference type="SAM" id="MobiDB-lite"/>
    </source>
</evidence>
<name>A0AAV3QGM4_LITER</name>
<reference evidence="2 3" key="1">
    <citation type="submission" date="2024-01" db="EMBL/GenBank/DDBJ databases">
        <title>The complete chloroplast genome sequence of Lithospermum erythrorhizon: insights into the phylogenetic relationship among Boraginaceae species and the maternal lineages of purple gromwells.</title>
        <authorList>
            <person name="Okada T."/>
            <person name="Watanabe K."/>
        </authorList>
    </citation>
    <scope>NUCLEOTIDE SEQUENCE [LARGE SCALE GENOMIC DNA]</scope>
</reference>
<dbReference type="EMBL" id="BAABME010004450">
    <property type="protein sequence ID" value="GAA0162421.1"/>
    <property type="molecule type" value="Genomic_DNA"/>
</dbReference>
<feature type="compositionally biased region" description="Basic and acidic residues" evidence="1">
    <location>
        <begin position="43"/>
        <end position="76"/>
    </location>
</feature>
<organism evidence="2 3">
    <name type="scientific">Lithospermum erythrorhizon</name>
    <name type="common">Purple gromwell</name>
    <name type="synonym">Lithospermum officinale var. erythrorhizon</name>
    <dbReference type="NCBI Taxonomy" id="34254"/>
    <lineage>
        <taxon>Eukaryota</taxon>
        <taxon>Viridiplantae</taxon>
        <taxon>Streptophyta</taxon>
        <taxon>Embryophyta</taxon>
        <taxon>Tracheophyta</taxon>
        <taxon>Spermatophyta</taxon>
        <taxon>Magnoliopsida</taxon>
        <taxon>eudicotyledons</taxon>
        <taxon>Gunneridae</taxon>
        <taxon>Pentapetalae</taxon>
        <taxon>asterids</taxon>
        <taxon>lamiids</taxon>
        <taxon>Boraginales</taxon>
        <taxon>Boraginaceae</taxon>
        <taxon>Boraginoideae</taxon>
        <taxon>Lithospermeae</taxon>
        <taxon>Lithospermum</taxon>
    </lineage>
</organism>
<evidence type="ECO:0000313" key="2">
    <source>
        <dbReference type="EMBL" id="GAA0162421.1"/>
    </source>
</evidence>
<comment type="caution">
    <text evidence="2">The sequence shown here is derived from an EMBL/GenBank/DDBJ whole genome shotgun (WGS) entry which is preliminary data.</text>
</comment>
<protein>
    <submittedName>
        <fullName evidence="2">Uncharacterized protein</fullName>
    </submittedName>
</protein>
<gene>
    <name evidence="2" type="ORF">LIER_18515</name>
</gene>
<accession>A0AAV3QGM4</accession>
<dbReference type="AlphaFoldDB" id="A0AAV3QGM4"/>
<dbReference type="Proteomes" id="UP001454036">
    <property type="component" value="Unassembled WGS sequence"/>
</dbReference>
<sequence length="83" mass="9657">MRRNLKGLSWRKASRRPFLSRRAARAARLREAKAARKGRRERVRTLKEENIKGKSQKEGLAKATIEKPHERHRDQDPGWASSA</sequence>
<evidence type="ECO:0000313" key="3">
    <source>
        <dbReference type="Proteomes" id="UP001454036"/>
    </source>
</evidence>
<feature type="region of interest" description="Disordered" evidence="1">
    <location>
        <begin position="29"/>
        <end position="83"/>
    </location>
</feature>